<feature type="transmembrane region" description="Helical" evidence="8">
    <location>
        <begin position="1024"/>
        <end position="1047"/>
    </location>
</feature>
<keyword evidence="2" id="KW-1003">Cell membrane</keyword>
<reference evidence="10 11" key="1">
    <citation type="submission" date="2020-08" db="EMBL/GenBank/DDBJ databases">
        <title>Sequencing the genomes of 1000 actinobacteria strains.</title>
        <authorList>
            <person name="Klenk H.-P."/>
        </authorList>
    </citation>
    <scope>NUCLEOTIDE SEQUENCE [LARGE SCALE GENOMIC DNA]</scope>
    <source>
        <strain evidence="10 11">DSM 17945</strain>
    </source>
</reference>
<evidence type="ECO:0000256" key="1">
    <source>
        <dbReference type="ARBA" id="ARBA00004651"/>
    </source>
</evidence>
<sequence>MAKLLYRLGLGAARRPLTVILAWVLALALAVGGFLAFGGTLSSNVTIPGTPTAQVTDRLQDEFPEASRGMGQVVFTTEDGQPFTDAQRDAVAALLDEVAGQDAVDAVVDPFEVQAQQDDARTALADGRQEIADGEQALVDGREQVDAGRAEIEEGRAQADAGEQELADAAAQLEDGQAQLDAARADIEARGLDALPAEALAPLREAEQQIADGQAELDAGRAEIEEQAARLEAGQAEIDANREQLEAGQAELDARWGELDAGQAQLDAQREELEAGRAQLEQALAAALEQAQADGIPAEQVTAQFAEQQAQLEARQAQLDAAQEQADAGREQLVAAQAEADAGAEQLAEAQAQADAGAEQLAAGREQLEAAEAELESGREQLAAGRQQALDAAAAELDAQQARIDEGRAQLEQGVADLEAGRAELAAGAERLDQAEADLATGRTELEDGRVAAERGERSLALVAGYRSVSEDGSTAVGIVSFSQPSLDVTAEEKEAVTGALTGADIDGVAVHPSQELNATVPSILGPGEVVGLIVAAIVLVVMLGTLVGAGLPLVNALVGVGVGAAGALAFSSMVEMISVTPVLGVMLGLAVGIDYALFIVNRHRQELKRGTALHEAIALANGTSGNAVVFAGITVIIALVALNVTGIGFLGLMGTVGAVCVAVAVLVAVTLTPALLSLAGTRILSKKERARLADEGPASAAEGSAAVRRAGRRSTMSTPAAIASALAAVALLVLVALPFGSMRLGLPDGGSEPEGSDSQVAYELTAEKFGEGYNGPLVVTVDLPAGLDEDAAEDARLAVGEQFADLEHAHAVVPAGFNEDRTVTMFQVLPEEGPNAVSTEELVRELRATEPAGEASNLGVAGMTSGFIDVSEKLSDALPLYLGVVVGLSLLIMVLVFRSILVPLIATGGFVLSVFAAMGGVVAIYQWGWLGSVFGVHNPGPVLSFLPTIMIGVLFGLAMDYQLFIASGMREAYAHGLPARQAVLTGLRSGRAVVIAAAIIMISVFGGFIFAHDAMIRPIGFGLAFGVLLDAFVVRLLLMPALMHLLGEKAWWLPRWLDRIMPDVDVEGAQLERGHAPAAEAASAPAPEAGRTPAVDGGAHRA</sequence>
<evidence type="ECO:0000256" key="6">
    <source>
        <dbReference type="SAM" id="Coils"/>
    </source>
</evidence>
<dbReference type="Gene3D" id="1.10.287.1490">
    <property type="match status" value="1"/>
</dbReference>
<organism evidence="10 11">
    <name type="scientific">Micrococcus endophyticus</name>
    <dbReference type="NCBI Taxonomy" id="455343"/>
    <lineage>
        <taxon>Bacteria</taxon>
        <taxon>Bacillati</taxon>
        <taxon>Actinomycetota</taxon>
        <taxon>Actinomycetes</taxon>
        <taxon>Micrococcales</taxon>
        <taxon>Micrococcaceae</taxon>
        <taxon>Micrococcus</taxon>
    </lineage>
</organism>
<feature type="transmembrane region" description="Helical" evidence="8">
    <location>
        <begin position="530"/>
        <end position="550"/>
    </location>
</feature>
<dbReference type="InterPro" id="IPR050545">
    <property type="entry name" value="Mycobact_MmpL"/>
</dbReference>
<evidence type="ECO:0000256" key="5">
    <source>
        <dbReference type="ARBA" id="ARBA00023136"/>
    </source>
</evidence>
<dbReference type="PANTHER" id="PTHR33406:SF13">
    <property type="entry name" value="MEMBRANE PROTEIN YDFJ"/>
    <property type="match status" value="1"/>
</dbReference>
<dbReference type="PROSITE" id="PS50156">
    <property type="entry name" value="SSD"/>
    <property type="match status" value="1"/>
</dbReference>
<feature type="domain" description="SSD" evidence="9">
    <location>
        <begin position="547"/>
        <end position="679"/>
    </location>
</feature>
<keyword evidence="4 8" id="KW-1133">Transmembrane helix</keyword>
<feature type="transmembrane region" description="Helical" evidence="8">
    <location>
        <begin position="657"/>
        <end position="680"/>
    </location>
</feature>
<feature type="transmembrane region" description="Helical" evidence="8">
    <location>
        <begin position="946"/>
        <end position="970"/>
    </location>
</feature>
<dbReference type="Proteomes" id="UP000567246">
    <property type="component" value="Unassembled WGS sequence"/>
</dbReference>
<dbReference type="PANTHER" id="PTHR33406">
    <property type="entry name" value="MEMBRANE PROTEIN MJ1562-RELATED"/>
    <property type="match status" value="1"/>
</dbReference>
<feature type="coiled-coil region" evidence="6">
    <location>
        <begin position="152"/>
        <end position="438"/>
    </location>
</feature>
<dbReference type="RefSeq" id="WP_184173639.1">
    <property type="nucleotide sequence ID" value="NZ_BAABAG010000003.1"/>
</dbReference>
<comment type="subcellular location">
    <subcellularLocation>
        <location evidence="1">Cell membrane</location>
        <topology evidence="1">Multi-pass membrane protein</topology>
    </subcellularLocation>
</comment>
<keyword evidence="6" id="KW-0175">Coiled coil</keyword>
<dbReference type="SUPFAM" id="SSF82866">
    <property type="entry name" value="Multidrug efflux transporter AcrB transmembrane domain"/>
    <property type="match status" value="2"/>
</dbReference>
<keyword evidence="5 8" id="KW-0472">Membrane</keyword>
<feature type="transmembrane region" description="Helical" evidence="8">
    <location>
        <begin position="879"/>
        <end position="898"/>
    </location>
</feature>
<dbReference type="InterPro" id="IPR004869">
    <property type="entry name" value="MMPL_dom"/>
</dbReference>
<gene>
    <name evidence="10" type="ORF">HDA33_002460</name>
</gene>
<dbReference type="EMBL" id="JACHMW010000001">
    <property type="protein sequence ID" value="MBB5849896.1"/>
    <property type="molecule type" value="Genomic_DNA"/>
</dbReference>
<dbReference type="Pfam" id="PF03176">
    <property type="entry name" value="MMPL"/>
    <property type="match status" value="2"/>
</dbReference>
<comment type="caution">
    <text evidence="10">The sequence shown here is derived from an EMBL/GenBank/DDBJ whole genome shotgun (WGS) entry which is preliminary data.</text>
</comment>
<feature type="transmembrane region" description="Helical" evidence="8">
    <location>
        <begin position="905"/>
        <end position="926"/>
    </location>
</feature>
<protein>
    <submittedName>
        <fullName evidence="10">RND superfamily putative drug exporter</fullName>
    </submittedName>
</protein>
<dbReference type="GO" id="GO:0005886">
    <property type="term" value="C:plasma membrane"/>
    <property type="evidence" value="ECO:0007669"/>
    <property type="project" value="UniProtKB-SubCell"/>
</dbReference>
<name>A0A7W9JLY6_9MICC</name>
<evidence type="ECO:0000259" key="9">
    <source>
        <dbReference type="PROSITE" id="PS50156"/>
    </source>
</evidence>
<evidence type="ECO:0000313" key="11">
    <source>
        <dbReference type="Proteomes" id="UP000567246"/>
    </source>
</evidence>
<keyword evidence="3 8" id="KW-0812">Transmembrane</keyword>
<dbReference type="Gene3D" id="1.20.1640.10">
    <property type="entry name" value="Multidrug efflux transporter AcrB transmembrane domain"/>
    <property type="match status" value="2"/>
</dbReference>
<evidence type="ECO:0000256" key="2">
    <source>
        <dbReference type="ARBA" id="ARBA00022475"/>
    </source>
</evidence>
<feature type="compositionally biased region" description="Low complexity" evidence="7">
    <location>
        <begin position="1078"/>
        <end position="1090"/>
    </location>
</feature>
<evidence type="ECO:0000313" key="10">
    <source>
        <dbReference type="EMBL" id="MBB5849896.1"/>
    </source>
</evidence>
<evidence type="ECO:0000256" key="7">
    <source>
        <dbReference type="SAM" id="MobiDB-lite"/>
    </source>
</evidence>
<proteinExistence type="predicted"/>
<accession>A0A7W9JLY6</accession>
<dbReference type="AlphaFoldDB" id="A0A7W9JLY6"/>
<evidence type="ECO:0000256" key="8">
    <source>
        <dbReference type="SAM" id="Phobius"/>
    </source>
</evidence>
<feature type="region of interest" description="Disordered" evidence="7">
    <location>
        <begin position="1078"/>
        <end position="1103"/>
    </location>
</feature>
<feature type="transmembrane region" description="Helical" evidence="8">
    <location>
        <begin position="581"/>
        <end position="601"/>
    </location>
</feature>
<keyword evidence="11" id="KW-1185">Reference proteome</keyword>
<evidence type="ECO:0000256" key="4">
    <source>
        <dbReference type="ARBA" id="ARBA00022989"/>
    </source>
</evidence>
<dbReference type="InterPro" id="IPR000731">
    <property type="entry name" value="SSD"/>
</dbReference>
<evidence type="ECO:0000256" key="3">
    <source>
        <dbReference type="ARBA" id="ARBA00022692"/>
    </source>
</evidence>
<feature type="transmembrane region" description="Helical" evidence="8">
    <location>
        <begin position="991"/>
        <end position="1012"/>
    </location>
</feature>
<feature type="transmembrane region" description="Helical" evidence="8">
    <location>
        <begin position="557"/>
        <end position="575"/>
    </location>
</feature>
<feature type="transmembrane region" description="Helical" evidence="8">
    <location>
        <begin position="628"/>
        <end position="651"/>
    </location>
</feature>
<feature type="transmembrane region" description="Helical" evidence="8">
    <location>
        <begin position="719"/>
        <end position="740"/>
    </location>
</feature>